<feature type="compositionally biased region" description="Basic and acidic residues" evidence="1">
    <location>
        <begin position="167"/>
        <end position="177"/>
    </location>
</feature>
<feature type="compositionally biased region" description="Basic and acidic residues" evidence="1">
    <location>
        <begin position="76"/>
        <end position="85"/>
    </location>
</feature>
<evidence type="ECO:0000313" key="4">
    <source>
        <dbReference type="EMBL" id="VEU38497.1"/>
    </source>
</evidence>
<dbReference type="InterPro" id="IPR009349">
    <property type="entry name" value="TRIP4/RQT4_C2HC5_Znf"/>
</dbReference>
<feature type="domain" description="TRIP4/RQT4 C2HC5-type zinc finger" evidence="2">
    <location>
        <begin position="191"/>
        <end position="225"/>
    </location>
</feature>
<evidence type="ECO:0000259" key="3">
    <source>
        <dbReference type="Pfam" id="PF23135"/>
    </source>
</evidence>
<evidence type="ECO:0000256" key="1">
    <source>
        <dbReference type="SAM" id="MobiDB-lite"/>
    </source>
</evidence>
<evidence type="ECO:0000313" key="5">
    <source>
        <dbReference type="Proteomes" id="UP000291116"/>
    </source>
</evidence>
<evidence type="ECO:0000259" key="2">
    <source>
        <dbReference type="Pfam" id="PF06221"/>
    </source>
</evidence>
<dbReference type="GO" id="GO:0005634">
    <property type="term" value="C:nucleus"/>
    <property type="evidence" value="ECO:0007669"/>
    <property type="project" value="InterPro"/>
</dbReference>
<feature type="compositionally biased region" description="Polar residues" evidence="1">
    <location>
        <begin position="138"/>
        <end position="166"/>
    </location>
</feature>
<dbReference type="EMBL" id="CAACVS010000170">
    <property type="protein sequence ID" value="VEU38497.1"/>
    <property type="molecule type" value="Genomic_DNA"/>
</dbReference>
<name>A0A448Z8V1_9STRA</name>
<gene>
    <name evidence="4" type="ORF">PSNMU_V1.4_AUG-EV-PASAV3_0053410</name>
</gene>
<dbReference type="GO" id="GO:0180022">
    <property type="term" value="C:RQC-trigger complex"/>
    <property type="evidence" value="ECO:0007669"/>
    <property type="project" value="InterPro"/>
</dbReference>
<dbReference type="Pfam" id="PF06221">
    <property type="entry name" value="zf-C2HC5"/>
    <property type="match status" value="1"/>
</dbReference>
<sequence>MIADENKEVLEKALGKLLGFEEGEAEDLLDHLFSIESEEDLSEYLAQLLGGNTPEVSHFVDSVSRHRKGECLSSRDGGDDKKEAPSKPPAGEDTAALDSFRMMALGKNTVETPKRGTNSGRKKEAKSRVPPPKKKYSGKQTQEPAKTTTSVAQTSIRSKPQSYNTQPEEKKEEETTVVKKFHPSRGKAKVVCGCFGSKHKALTNCLYCGRICCEAEGYGFCPFCGFMIEAPVAGGSGKAFQQKERLLRFDRDFARRTEVFDDQADYQGPATWMTEEEQKEAEANEQKHLETLKRPKQKLSLVL</sequence>
<dbReference type="PANTHER" id="PTHR12963:SF4">
    <property type="entry name" value="ACTIVATING SIGNAL COINTEGRATOR 1"/>
    <property type="match status" value="1"/>
</dbReference>
<dbReference type="GO" id="GO:0008270">
    <property type="term" value="F:zinc ion binding"/>
    <property type="evidence" value="ECO:0007669"/>
    <property type="project" value="InterPro"/>
</dbReference>
<dbReference type="InterPro" id="IPR039128">
    <property type="entry name" value="TRIP4-like"/>
</dbReference>
<dbReference type="Pfam" id="PF23135">
    <property type="entry name" value="TRI4_N"/>
    <property type="match status" value="1"/>
</dbReference>
<feature type="compositionally biased region" description="Polar residues" evidence="1">
    <location>
        <begin position="109"/>
        <end position="119"/>
    </location>
</feature>
<proteinExistence type="predicted"/>
<dbReference type="AlphaFoldDB" id="A0A448Z8V1"/>
<reference evidence="4 5" key="1">
    <citation type="submission" date="2019-01" db="EMBL/GenBank/DDBJ databases">
        <authorList>
            <person name="Ferrante I. M."/>
        </authorList>
    </citation>
    <scope>NUCLEOTIDE SEQUENCE [LARGE SCALE GENOMIC DNA]</scope>
    <source>
        <strain evidence="4 5">B856</strain>
    </source>
</reference>
<feature type="region of interest" description="Disordered" evidence="1">
    <location>
        <begin position="64"/>
        <end position="179"/>
    </location>
</feature>
<organism evidence="4 5">
    <name type="scientific">Pseudo-nitzschia multistriata</name>
    <dbReference type="NCBI Taxonomy" id="183589"/>
    <lineage>
        <taxon>Eukaryota</taxon>
        <taxon>Sar</taxon>
        <taxon>Stramenopiles</taxon>
        <taxon>Ochrophyta</taxon>
        <taxon>Bacillariophyta</taxon>
        <taxon>Bacillariophyceae</taxon>
        <taxon>Bacillariophycidae</taxon>
        <taxon>Bacillariales</taxon>
        <taxon>Bacillariaceae</taxon>
        <taxon>Pseudo-nitzschia</taxon>
    </lineage>
</organism>
<protein>
    <submittedName>
        <fullName evidence="4">Uncharacterized protein</fullName>
    </submittedName>
</protein>
<dbReference type="Proteomes" id="UP000291116">
    <property type="component" value="Unassembled WGS sequence"/>
</dbReference>
<dbReference type="GO" id="GO:0045893">
    <property type="term" value="P:positive regulation of DNA-templated transcription"/>
    <property type="evidence" value="ECO:0007669"/>
    <property type="project" value="TreeGrafter"/>
</dbReference>
<dbReference type="InterPro" id="IPR056994">
    <property type="entry name" value="TRI4_N"/>
</dbReference>
<accession>A0A448Z8V1</accession>
<dbReference type="GO" id="GO:0072344">
    <property type="term" value="P:rescue of stalled ribosome"/>
    <property type="evidence" value="ECO:0007669"/>
    <property type="project" value="InterPro"/>
</dbReference>
<keyword evidence="5" id="KW-1185">Reference proteome</keyword>
<feature type="domain" description="Activating signal cointegrator 1 N-terminal" evidence="3">
    <location>
        <begin position="12"/>
        <end position="62"/>
    </location>
</feature>
<dbReference type="OrthoDB" id="338816at2759"/>
<dbReference type="PANTHER" id="PTHR12963">
    <property type="entry name" value="THYROID RECEPTOR INTERACTING PROTEIN RELATED"/>
    <property type="match status" value="1"/>
</dbReference>